<dbReference type="Proteomes" id="UP000772434">
    <property type="component" value="Unassembled WGS sequence"/>
</dbReference>
<evidence type="ECO:0000256" key="1">
    <source>
        <dbReference type="SAM" id="MobiDB-lite"/>
    </source>
</evidence>
<keyword evidence="3" id="KW-1185">Reference proteome</keyword>
<accession>A0A9P5UAI7</accession>
<reference evidence="2" key="1">
    <citation type="submission" date="2020-11" db="EMBL/GenBank/DDBJ databases">
        <authorList>
            <consortium name="DOE Joint Genome Institute"/>
            <person name="Ahrendt S."/>
            <person name="Riley R."/>
            <person name="Andreopoulos W."/>
            <person name="Labutti K."/>
            <person name="Pangilinan J."/>
            <person name="Ruiz-Duenas F.J."/>
            <person name="Barrasa J.M."/>
            <person name="Sanchez-Garcia M."/>
            <person name="Camarero S."/>
            <person name="Miyauchi S."/>
            <person name="Serrano A."/>
            <person name="Linde D."/>
            <person name="Babiker R."/>
            <person name="Drula E."/>
            <person name="Ayuso-Fernandez I."/>
            <person name="Pacheco R."/>
            <person name="Padilla G."/>
            <person name="Ferreira P."/>
            <person name="Barriuso J."/>
            <person name="Kellner H."/>
            <person name="Castanera R."/>
            <person name="Alfaro M."/>
            <person name="Ramirez L."/>
            <person name="Pisabarro A.G."/>
            <person name="Kuo A."/>
            <person name="Tritt A."/>
            <person name="Lipzen A."/>
            <person name="He G."/>
            <person name="Yan M."/>
            <person name="Ng V."/>
            <person name="Cullen D."/>
            <person name="Martin F."/>
            <person name="Rosso M.-N."/>
            <person name="Henrissat B."/>
            <person name="Hibbett D."/>
            <person name="Martinez A.T."/>
            <person name="Grigoriev I.V."/>
        </authorList>
    </citation>
    <scope>NUCLEOTIDE SEQUENCE</scope>
    <source>
        <strain evidence="2">AH 40177</strain>
    </source>
</reference>
<name>A0A9P5UAI7_9AGAR</name>
<dbReference type="EMBL" id="JADNRY010000027">
    <property type="protein sequence ID" value="KAF9072062.1"/>
    <property type="molecule type" value="Genomic_DNA"/>
</dbReference>
<sequence>MDWDTPISVSIVLTAPLSLNYTHLEGPALSLFLLHIWEKNGPSNRAQNLHDILAFNESEFTKVGRNNTQDSSASLSVPSNPKKRSPSNTQSTSFSKYQQVAVTEEACSV</sequence>
<dbReference type="AlphaFoldDB" id="A0A9P5UAI7"/>
<comment type="caution">
    <text evidence="2">The sequence shown here is derived from an EMBL/GenBank/DDBJ whole genome shotgun (WGS) entry which is preliminary data.</text>
</comment>
<feature type="compositionally biased region" description="Polar residues" evidence="1">
    <location>
        <begin position="64"/>
        <end position="79"/>
    </location>
</feature>
<feature type="region of interest" description="Disordered" evidence="1">
    <location>
        <begin position="64"/>
        <end position="96"/>
    </location>
</feature>
<evidence type="ECO:0000313" key="2">
    <source>
        <dbReference type="EMBL" id="KAF9072062.1"/>
    </source>
</evidence>
<organism evidence="2 3">
    <name type="scientific">Rhodocollybia butyracea</name>
    <dbReference type="NCBI Taxonomy" id="206335"/>
    <lineage>
        <taxon>Eukaryota</taxon>
        <taxon>Fungi</taxon>
        <taxon>Dikarya</taxon>
        <taxon>Basidiomycota</taxon>
        <taxon>Agaricomycotina</taxon>
        <taxon>Agaricomycetes</taxon>
        <taxon>Agaricomycetidae</taxon>
        <taxon>Agaricales</taxon>
        <taxon>Marasmiineae</taxon>
        <taxon>Omphalotaceae</taxon>
        <taxon>Rhodocollybia</taxon>
    </lineage>
</organism>
<evidence type="ECO:0000313" key="3">
    <source>
        <dbReference type="Proteomes" id="UP000772434"/>
    </source>
</evidence>
<gene>
    <name evidence="2" type="ORF">BDP27DRAFT_1418421</name>
</gene>
<protein>
    <submittedName>
        <fullName evidence="2">Uncharacterized protein</fullName>
    </submittedName>
</protein>
<feature type="compositionally biased region" description="Polar residues" evidence="1">
    <location>
        <begin position="86"/>
        <end position="96"/>
    </location>
</feature>
<proteinExistence type="predicted"/>